<dbReference type="SUPFAM" id="SSF52058">
    <property type="entry name" value="L domain-like"/>
    <property type="match status" value="1"/>
</dbReference>
<dbReference type="PROSITE" id="PS51257">
    <property type="entry name" value="PROKAR_LIPOPROTEIN"/>
    <property type="match status" value="1"/>
</dbReference>
<dbReference type="Proteomes" id="UP000718451">
    <property type="component" value="Unassembled WGS sequence"/>
</dbReference>
<sequence length="658" mass="72273">MKLKYICFFVLIGILGCSKEEYKENENDSTSNQVERFEVTIDLPNNSSFQFNELSIATPFQSINLDSGTASIKSPQVTYYTSFVSTNEQIVLMGYHGPGSEGTTIDCNSTLLSLVMGSMSLFSFPIDMKKELIPIILEKPSFVVLSNYMQTRLENGSLPIEESNPEFTNLYHQLLASLFSDEQISNKIARSLSDNPPLEYRTINNQVTLVNPGFSFATVVGLYKDGNKIGLDKILGGVNFVPTNLGSILSQGSSAIGFTDLPIALNDVEESFTFQSDGIYELRVRTGCPKDFESLQNDEEALNALRENLASWAYTILLEIIPWDELIENGLQISNFAQCLLGIIPEVVEGYGNLSNLEPGITAADMFGVCMNIVGEVIGISLTLAENCLAFVEGSGSSYTDSLDRFTRILGRIGLIGNTLNLGVGLGQWFYKDARIDLCFNVEGGVLNECEEDQAQIFREIQDFSDRSLVFTRMNRAVTIVNTVSDGDIGGNAVFDNEGNIISIDLKELGLTGLPARFSELSKLQSISIEGNPLVGFPNQINAPETLEFVRIIHTCNNDYYVFPEISNLPTTFLERHSKIKVFALAGTISSIPLELALHPSLENIGVESLGSFVPVPPEICDSGIFVSTRSWSETISSKKGSKSDCLLEEIGNDRCDD</sequence>
<dbReference type="RefSeq" id="WP_168552878.1">
    <property type="nucleotide sequence ID" value="NZ_JAAWWL010000002.1"/>
</dbReference>
<evidence type="ECO:0000313" key="1">
    <source>
        <dbReference type="EMBL" id="NKI32696.1"/>
    </source>
</evidence>
<dbReference type="InterPro" id="IPR032675">
    <property type="entry name" value="LRR_dom_sf"/>
</dbReference>
<dbReference type="EMBL" id="JAAWWL010000002">
    <property type="protein sequence ID" value="NKI32696.1"/>
    <property type="molecule type" value="Genomic_DNA"/>
</dbReference>
<name>A0ABX1GUG6_9FLAO</name>
<accession>A0ABX1GUG6</accession>
<gene>
    <name evidence="1" type="ORF">HCU67_12135</name>
</gene>
<organism evidence="1 2">
    <name type="scientific">Croceivirga thetidis</name>
    <dbReference type="NCBI Taxonomy" id="2721623"/>
    <lineage>
        <taxon>Bacteria</taxon>
        <taxon>Pseudomonadati</taxon>
        <taxon>Bacteroidota</taxon>
        <taxon>Flavobacteriia</taxon>
        <taxon>Flavobacteriales</taxon>
        <taxon>Flavobacteriaceae</taxon>
        <taxon>Croceivirga</taxon>
    </lineage>
</organism>
<evidence type="ECO:0000313" key="2">
    <source>
        <dbReference type="Proteomes" id="UP000718451"/>
    </source>
</evidence>
<keyword evidence="2" id="KW-1185">Reference proteome</keyword>
<proteinExistence type="predicted"/>
<evidence type="ECO:0008006" key="3">
    <source>
        <dbReference type="Google" id="ProtNLM"/>
    </source>
</evidence>
<protein>
    <recommendedName>
        <fullName evidence="3">Receptor L-domain domain-containing protein</fullName>
    </recommendedName>
</protein>
<comment type="caution">
    <text evidence="1">The sequence shown here is derived from an EMBL/GenBank/DDBJ whole genome shotgun (WGS) entry which is preliminary data.</text>
</comment>
<dbReference type="Gene3D" id="3.80.10.10">
    <property type="entry name" value="Ribonuclease Inhibitor"/>
    <property type="match status" value="1"/>
</dbReference>
<reference evidence="1 2" key="1">
    <citation type="submission" date="2020-04" db="EMBL/GenBank/DDBJ databases">
        <authorList>
            <person name="Yoon J."/>
        </authorList>
    </citation>
    <scope>NUCLEOTIDE SEQUENCE [LARGE SCALE GENOMIC DNA]</scope>
    <source>
        <strain evidence="1 2">DJ-13</strain>
    </source>
</reference>